<keyword evidence="4" id="KW-1185">Reference proteome</keyword>
<evidence type="ECO:0000256" key="1">
    <source>
        <dbReference type="SAM" id="Phobius"/>
    </source>
</evidence>
<dbReference type="InterPro" id="IPR036388">
    <property type="entry name" value="WH-like_DNA-bd_sf"/>
</dbReference>
<gene>
    <name evidence="3" type="ORF">AABB81_07870</name>
</gene>
<dbReference type="SMART" id="SM00421">
    <property type="entry name" value="HTH_LUXR"/>
    <property type="match status" value="1"/>
</dbReference>
<dbReference type="SUPFAM" id="SSF63829">
    <property type="entry name" value="Calcium-dependent phosphotriesterase"/>
    <property type="match status" value="1"/>
</dbReference>
<dbReference type="Pfam" id="PF07495">
    <property type="entry name" value="Y_Y_Y"/>
    <property type="match status" value="1"/>
</dbReference>
<dbReference type="RefSeq" id="WP_342159769.1">
    <property type="nucleotide sequence ID" value="NZ_JBCDNA010000002.1"/>
</dbReference>
<feature type="transmembrane region" description="Helical" evidence="1">
    <location>
        <begin position="744"/>
        <end position="765"/>
    </location>
</feature>
<dbReference type="Proteomes" id="UP001474120">
    <property type="component" value="Unassembled WGS sequence"/>
</dbReference>
<reference evidence="3 4" key="1">
    <citation type="submission" date="2024-04" db="EMBL/GenBank/DDBJ databases">
        <title>whole genome sequencing of Lutimonas vermicola strain IMCC1616.</title>
        <authorList>
            <person name="Bae S.S."/>
        </authorList>
    </citation>
    <scope>NUCLEOTIDE SEQUENCE [LARGE SCALE GENOMIC DNA]</scope>
    <source>
        <strain evidence="3 4">IMCC1616</strain>
    </source>
</reference>
<dbReference type="InterPro" id="IPR016032">
    <property type="entry name" value="Sig_transdc_resp-reg_C-effctor"/>
</dbReference>
<dbReference type="EMBL" id="JBCDNA010000002">
    <property type="protein sequence ID" value="MEL4455809.1"/>
    <property type="molecule type" value="Genomic_DNA"/>
</dbReference>
<comment type="caution">
    <text evidence="3">The sequence shown here is derived from an EMBL/GenBank/DDBJ whole genome shotgun (WGS) entry which is preliminary data.</text>
</comment>
<dbReference type="InterPro" id="IPR015943">
    <property type="entry name" value="WD40/YVTN_repeat-like_dom_sf"/>
</dbReference>
<dbReference type="InterPro" id="IPR000792">
    <property type="entry name" value="Tscrpt_reg_LuxR_C"/>
</dbReference>
<protein>
    <submittedName>
        <fullName evidence="3">Triple tyrosine motif-containing protein</fullName>
    </submittedName>
</protein>
<sequence>MKSDYNFRYRSVILKHLLIVLTLFMTCGFLNSQELPPIHNYSIADYDAGNQNWSITQTENKHIFFGNNLGLLEFDGTRWNLHPSPNGTIIRAVHSVNDLVYTGCYMEFGYWVPNEYGSLDYISLIEKLNEPLIDDEHFWNITSRDEWVIFQSLNRVYLYNTEEENFEIIDFDTVRAKIFNLGANIYLQKKTGGLYVIRNGKAVLISDHKVFSESFIVGIYNISNKLLIITESGKFYFYENDQMTEWSIDGLNSLQELNLYTSLQLNDKGFILGTVSNGYIRLDMSGRIVEAVNQEKGLINNTILSAFQDADDNLWMGSDNGISAVNLTSAFKVYKDLKGKLGDVYASLVYNGYMYLGTNQGLFVKELNTSNEFKMLRKTNGQVWDLRIIDGTLFCSHTRGTFIIKGEAAEQIFFESGTWGVNPVKGREDLLLQGNYNGLSILKNDGDQWKYGNKIDGFDISSKTAVLLENGKVLVNHENKGLFTLEIDQDFNKILSSELIAPKGYDSSILAYHDKALYASNEGVFDFDPISMQFSVDSLLTVVFYSEDDKVIGRLILEKDTQKIWGFSENNIILMIPDNFDATPRIVKIAVPAFFRRNLGVTGYENISRISSNRYLLGTSNGYVTLDLDLLKEEQYQIHINSIYLEHRNFDMDQISLKNNQEFEYDLGNLNISFNVPQYDKYTKVSYQYRLVGLNDDWSKWFGEPSISLGKLPYGSYTFMVRAKVGNKITENEAFYSFVIKKPWYLTNVAIALYILGFFLIIGLIHQSYLRYYRGQRNKLIEDNKKNLELAELENEQKIIIMRNEQLQTELNSKNSELATTAMSLIKKNELLLEIKKDLSHLKDESSKTDVIKVIDKNLRNNNDWDFFKEAFNNADKDFLHKIKGLHPDLTANDLKFCAFLRLNLSSKEIAPLLNISVRSVEIKRYRLRKKMKLDHSIHLIDYILEI</sequence>
<evidence type="ECO:0000313" key="4">
    <source>
        <dbReference type="Proteomes" id="UP001474120"/>
    </source>
</evidence>
<dbReference type="Gene3D" id="2.60.40.10">
    <property type="entry name" value="Immunoglobulins"/>
    <property type="match status" value="1"/>
</dbReference>
<accession>A0ABU9L039</accession>
<feature type="transmembrane region" description="Helical" evidence="1">
    <location>
        <begin position="12"/>
        <end position="31"/>
    </location>
</feature>
<keyword evidence="1" id="KW-0812">Transmembrane</keyword>
<organism evidence="3 4">
    <name type="scientific">Lutimonas vermicola</name>
    <dbReference type="NCBI Taxonomy" id="414288"/>
    <lineage>
        <taxon>Bacteria</taxon>
        <taxon>Pseudomonadati</taxon>
        <taxon>Bacteroidota</taxon>
        <taxon>Flavobacteriia</taxon>
        <taxon>Flavobacteriales</taxon>
        <taxon>Flavobacteriaceae</taxon>
        <taxon>Lutimonas</taxon>
    </lineage>
</organism>
<name>A0ABU9L039_9FLAO</name>
<dbReference type="InterPro" id="IPR013783">
    <property type="entry name" value="Ig-like_fold"/>
</dbReference>
<dbReference type="Gene3D" id="1.10.10.10">
    <property type="entry name" value="Winged helix-like DNA-binding domain superfamily/Winged helix DNA-binding domain"/>
    <property type="match status" value="1"/>
</dbReference>
<feature type="domain" description="HTH luxR-type" evidence="2">
    <location>
        <begin position="887"/>
        <end position="944"/>
    </location>
</feature>
<proteinExistence type="predicted"/>
<dbReference type="InterPro" id="IPR011110">
    <property type="entry name" value="Reg_prop"/>
</dbReference>
<dbReference type="InterPro" id="IPR011123">
    <property type="entry name" value="Y_Y_Y"/>
</dbReference>
<keyword evidence="1" id="KW-0472">Membrane</keyword>
<dbReference type="SUPFAM" id="SSF46894">
    <property type="entry name" value="C-terminal effector domain of the bipartite response regulators"/>
    <property type="match status" value="1"/>
</dbReference>
<dbReference type="Gene3D" id="2.130.10.10">
    <property type="entry name" value="YVTN repeat-like/Quinoprotein amine dehydrogenase"/>
    <property type="match status" value="1"/>
</dbReference>
<dbReference type="Pfam" id="PF07494">
    <property type="entry name" value="Reg_prop"/>
    <property type="match status" value="1"/>
</dbReference>
<evidence type="ECO:0000313" key="3">
    <source>
        <dbReference type="EMBL" id="MEL4455809.1"/>
    </source>
</evidence>
<keyword evidence="1" id="KW-1133">Transmembrane helix</keyword>
<evidence type="ECO:0000259" key="2">
    <source>
        <dbReference type="SMART" id="SM00421"/>
    </source>
</evidence>